<feature type="region of interest" description="Disordered" evidence="1">
    <location>
        <begin position="91"/>
        <end position="116"/>
    </location>
</feature>
<keyword evidence="2" id="KW-1185">Reference proteome</keyword>
<accession>A0A7E5A183</accession>
<reference evidence="3" key="2">
    <citation type="submission" date="2020-10" db="UniProtKB">
        <authorList>
            <consortium name="WormBaseParasite"/>
        </authorList>
    </citation>
    <scope>IDENTIFICATION</scope>
</reference>
<evidence type="ECO:0000313" key="3">
    <source>
        <dbReference type="WBParaSite" id="Pan_g8565.t1"/>
    </source>
</evidence>
<dbReference type="Proteomes" id="UP000492821">
    <property type="component" value="Unassembled WGS sequence"/>
</dbReference>
<sequence>MLYVPRAQRTPRRQKIAFAYNLARHVFLEGECLVTYIGGEDDSVLDDASMECHGIKNMPDNDSLLDLWTAMPGNGRPSQVTRVTSIGAWAAPDNDNGANDSLRKRNFGGTSWEPNV</sequence>
<dbReference type="AlphaFoldDB" id="A0A7E5A183"/>
<name>A0A7E5A183_PANRE</name>
<reference evidence="2" key="1">
    <citation type="journal article" date="2013" name="Genetics">
        <title>The draft genome and transcriptome of Panagrellus redivivus are shaped by the harsh demands of a free-living lifestyle.</title>
        <authorList>
            <person name="Srinivasan J."/>
            <person name="Dillman A.R."/>
            <person name="Macchietto M.G."/>
            <person name="Heikkinen L."/>
            <person name="Lakso M."/>
            <person name="Fracchia K.M."/>
            <person name="Antoshechkin I."/>
            <person name="Mortazavi A."/>
            <person name="Wong G."/>
            <person name="Sternberg P.W."/>
        </authorList>
    </citation>
    <scope>NUCLEOTIDE SEQUENCE [LARGE SCALE GENOMIC DNA]</scope>
    <source>
        <strain evidence="2">MT8872</strain>
    </source>
</reference>
<evidence type="ECO:0000256" key="1">
    <source>
        <dbReference type="SAM" id="MobiDB-lite"/>
    </source>
</evidence>
<protein>
    <submittedName>
        <fullName evidence="3">DUF1115 domain-containing protein</fullName>
    </submittedName>
</protein>
<evidence type="ECO:0000313" key="2">
    <source>
        <dbReference type="Proteomes" id="UP000492821"/>
    </source>
</evidence>
<organism evidence="2 3">
    <name type="scientific">Panagrellus redivivus</name>
    <name type="common">Microworm</name>
    <dbReference type="NCBI Taxonomy" id="6233"/>
    <lineage>
        <taxon>Eukaryota</taxon>
        <taxon>Metazoa</taxon>
        <taxon>Ecdysozoa</taxon>
        <taxon>Nematoda</taxon>
        <taxon>Chromadorea</taxon>
        <taxon>Rhabditida</taxon>
        <taxon>Tylenchina</taxon>
        <taxon>Panagrolaimomorpha</taxon>
        <taxon>Panagrolaimoidea</taxon>
        <taxon>Panagrolaimidae</taxon>
        <taxon>Panagrellus</taxon>
    </lineage>
</organism>
<dbReference type="WBParaSite" id="Pan_g8565.t1">
    <property type="protein sequence ID" value="Pan_g8565.t1"/>
    <property type="gene ID" value="Pan_g8565"/>
</dbReference>
<proteinExistence type="predicted"/>